<reference evidence="5 6" key="1">
    <citation type="submission" date="2019-10" db="EMBL/GenBank/DDBJ databases">
        <title>Vibrio sp. nov. isolated from a shrimp pond.</title>
        <authorList>
            <person name="Gomez-Gil B."/>
            <person name="Enciso-Ibarra J."/>
            <person name="Enciso-Ibarra K."/>
            <person name="Bolan-Mejia C."/>
        </authorList>
    </citation>
    <scope>NUCLEOTIDE SEQUENCE [LARGE SCALE GENOMIC DNA]</scope>
    <source>
        <strain evidence="5 6">CAIM 722</strain>
    </source>
</reference>
<evidence type="ECO:0000313" key="5">
    <source>
        <dbReference type="EMBL" id="MZI94094.1"/>
    </source>
</evidence>
<evidence type="ECO:0000256" key="1">
    <source>
        <dbReference type="ARBA" id="ARBA00007592"/>
    </source>
</evidence>
<dbReference type="Proteomes" id="UP000462621">
    <property type="component" value="Unassembled WGS sequence"/>
</dbReference>
<name>A0A7X4LLG4_9VIBR</name>
<proteinExistence type="inferred from homology"/>
<evidence type="ECO:0000256" key="4">
    <source>
        <dbReference type="PIRSR" id="PIRSR001365-2"/>
    </source>
</evidence>
<keyword evidence="6" id="KW-1185">Reference proteome</keyword>
<accession>A0A7X4LLG4</accession>
<dbReference type="RefSeq" id="WP_161156175.1">
    <property type="nucleotide sequence ID" value="NZ_WEKT01000023.1"/>
</dbReference>
<dbReference type="PANTHER" id="PTHR12128:SF66">
    <property type="entry name" value="4-HYDROXY-2-OXOGLUTARATE ALDOLASE, MITOCHONDRIAL"/>
    <property type="match status" value="1"/>
</dbReference>
<dbReference type="Pfam" id="PF00701">
    <property type="entry name" value="DHDPS"/>
    <property type="match status" value="1"/>
</dbReference>
<dbReference type="PANTHER" id="PTHR12128">
    <property type="entry name" value="DIHYDRODIPICOLINATE SYNTHASE"/>
    <property type="match status" value="1"/>
</dbReference>
<dbReference type="CDD" id="cd00408">
    <property type="entry name" value="DHDPS-like"/>
    <property type="match status" value="1"/>
</dbReference>
<dbReference type="Gene3D" id="3.20.20.70">
    <property type="entry name" value="Aldolase class I"/>
    <property type="match status" value="1"/>
</dbReference>
<dbReference type="SUPFAM" id="SSF51569">
    <property type="entry name" value="Aldolase"/>
    <property type="match status" value="1"/>
</dbReference>
<dbReference type="EMBL" id="WEKT01000023">
    <property type="protein sequence ID" value="MZI94094.1"/>
    <property type="molecule type" value="Genomic_DNA"/>
</dbReference>
<keyword evidence="2 3" id="KW-0456">Lyase</keyword>
<dbReference type="InterPro" id="IPR002220">
    <property type="entry name" value="DapA-like"/>
</dbReference>
<comment type="caution">
    <text evidence="5">The sequence shown here is derived from an EMBL/GenBank/DDBJ whole genome shotgun (WGS) entry which is preliminary data.</text>
</comment>
<organism evidence="5 6">
    <name type="scientific">Vibrio eleionomae</name>
    <dbReference type="NCBI Taxonomy" id="2653505"/>
    <lineage>
        <taxon>Bacteria</taxon>
        <taxon>Pseudomonadati</taxon>
        <taxon>Pseudomonadota</taxon>
        <taxon>Gammaproteobacteria</taxon>
        <taxon>Vibrionales</taxon>
        <taxon>Vibrionaceae</taxon>
        <taxon>Vibrio</taxon>
    </lineage>
</organism>
<dbReference type="PRINTS" id="PR00146">
    <property type="entry name" value="DHPICSNTHASE"/>
</dbReference>
<dbReference type="AlphaFoldDB" id="A0A7X4LLG4"/>
<dbReference type="PIRSF" id="PIRSF001365">
    <property type="entry name" value="DHDPS"/>
    <property type="match status" value="1"/>
</dbReference>
<dbReference type="InterPro" id="IPR013785">
    <property type="entry name" value="Aldolase_TIM"/>
</dbReference>
<comment type="similarity">
    <text evidence="1 3">Belongs to the DapA family.</text>
</comment>
<gene>
    <name evidence="5" type="ORF">F9817_12915</name>
</gene>
<sequence length="300" mass="33443">MNLHGIFPIVPTPFFADGQVDYASIERLVERLTAKQVHGIAIMGALGEGPKLTNEERNDIIVAYRKLMPASMKLVVGTRAVATDPAKIMAQQARDLGADALLLGPHGVQKDKALLEYYQQVAQAAQIPCIIHDYPAVTGITMSVDLIKQMYESSEYLNYIKLEEPPTGMKMQQLQQAVGRDLHVFGALGGNYALEELQLGAVGIMTGFVYAELLVELYNYARAGEWEKAKTLFYDFLPLTRWEFQPGVGISLRKQLLQALGVFTTAKVRHPGMNADEKTMEQMFQIIDFLNKKGYQLDTK</sequence>
<evidence type="ECO:0000256" key="2">
    <source>
        <dbReference type="ARBA" id="ARBA00023239"/>
    </source>
</evidence>
<evidence type="ECO:0000256" key="3">
    <source>
        <dbReference type="PIRNR" id="PIRNR001365"/>
    </source>
</evidence>
<protein>
    <submittedName>
        <fullName evidence="5">Dihydrodipicolinate synthase family protein</fullName>
    </submittedName>
</protein>
<dbReference type="SMART" id="SM01130">
    <property type="entry name" value="DHDPS"/>
    <property type="match status" value="1"/>
</dbReference>
<feature type="binding site" evidence="4">
    <location>
        <position position="205"/>
    </location>
    <ligand>
        <name>pyruvate</name>
        <dbReference type="ChEBI" id="CHEBI:15361"/>
    </ligand>
</feature>
<dbReference type="GO" id="GO:0008840">
    <property type="term" value="F:4-hydroxy-tetrahydrodipicolinate synthase activity"/>
    <property type="evidence" value="ECO:0007669"/>
    <property type="project" value="TreeGrafter"/>
</dbReference>
<evidence type="ECO:0000313" key="6">
    <source>
        <dbReference type="Proteomes" id="UP000462621"/>
    </source>
</evidence>